<evidence type="ECO:0000256" key="11">
    <source>
        <dbReference type="ARBA" id="ARBA00023303"/>
    </source>
</evidence>
<evidence type="ECO:0000256" key="5">
    <source>
        <dbReference type="ARBA" id="ARBA00022692"/>
    </source>
</evidence>
<feature type="transmembrane region" description="Helical" evidence="13">
    <location>
        <begin position="117"/>
        <end position="140"/>
    </location>
</feature>
<accession>A0ABU8T1R0</accession>
<evidence type="ECO:0000256" key="9">
    <source>
        <dbReference type="ARBA" id="ARBA00023065"/>
    </source>
</evidence>
<evidence type="ECO:0000256" key="10">
    <source>
        <dbReference type="ARBA" id="ARBA00023136"/>
    </source>
</evidence>
<keyword evidence="7" id="KW-0630">Potassium</keyword>
<evidence type="ECO:0000256" key="13">
    <source>
        <dbReference type="SAM" id="Phobius"/>
    </source>
</evidence>
<reference evidence="14 15" key="1">
    <citation type="submission" date="2024-03" db="EMBL/GenBank/DDBJ databases">
        <title>Draft genome sequence of Pseudonocardia sp. DW16-2.</title>
        <authorList>
            <person name="Duangmal K."/>
        </authorList>
    </citation>
    <scope>NUCLEOTIDE SEQUENCE [LARGE SCALE GENOMIC DNA]</scope>
    <source>
        <strain evidence="14 15">DW16-2</strain>
    </source>
</reference>
<evidence type="ECO:0000256" key="1">
    <source>
        <dbReference type="ARBA" id="ARBA00004141"/>
    </source>
</evidence>
<comment type="caution">
    <text evidence="14">The sequence shown here is derived from an EMBL/GenBank/DDBJ whole genome shotgun (WGS) entry which is preliminary data.</text>
</comment>
<feature type="transmembrane region" description="Helical" evidence="13">
    <location>
        <begin position="94"/>
        <end position="111"/>
    </location>
</feature>
<protein>
    <submittedName>
        <fullName evidence="14">TMEM175 family protein</fullName>
    </submittedName>
</protein>
<evidence type="ECO:0000256" key="6">
    <source>
        <dbReference type="ARBA" id="ARBA00022826"/>
    </source>
</evidence>
<keyword evidence="9" id="KW-0406">Ion transport</keyword>
<keyword evidence="15" id="KW-1185">Reference proteome</keyword>
<keyword evidence="3" id="KW-0813">Transport</keyword>
<feature type="transmembrane region" description="Helical" evidence="13">
    <location>
        <begin position="20"/>
        <end position="38"/>
    </location>
</feature>
<dbReference type="PANTHER" id="PTHR31462">
    <property type="entry name" value="ENDOSOMAL/LYSOSOMAL POTASSIUM CHANNEL TMEM175"/>
    <property type="match status" value="1"/>
</dbReference>
<name>A0ABU8T1R0_9PSEU</name>
<gene>
    <name evidence="14" type="ORF">WJX68_01205</name>
</gene>
<evidence type="ECO:0000256" key="12">
    <source>
        <dbReference type="ARBA" id="ARBA00034430"/>
    </source>
</evidence>
<evidence type="ECO:0000256" key="3">
    <source>
        <dbReference type="ARBA" id="ARBA00022448"/>
    </source>
</evidence>
<feature type="transmembrane region" description="Helical" evidence="13">
    <location>
        <begin position="161"/>
        <end position="180"/>
    </location>
</feature>
<keyword evidence="11" id="KW-0407">Ion channel</keyword>
<dbReference type="InterPro" id="IPR010617">
    <property type="entry name" value="TMEM175-like"/>
</dbReference>
<dbReference type="Pfam" id="PF06736">
    <property type="entry name" value="TMEM175"/>
    <property type="match status" value="1"/>
</dbReference>
<feature type="transmembrane region" description="Helical" evidence="13">
    <location>
        <begin position="54"/>
        <end position="73"/>
    </location>
</feature>
<comment type="subcellular location">
    <subcellularLocation>
        <location evidence="1">Membrane</location>
        <topology evidence="1">Multi-pass membrane protein</topology>
    </subcellularLocation>
</comment>
<dbReference type="Proteomes" id="UP001364211">
    <property type="component" value="Unassembled WGS sequence"/>
</dbReference>
<keyword evidence="6" id="KW-0631">Potassium channel</keyword>
<evidence type="ECO:0000256" key="7">
    <source>
        <dbReference type="ARBA" id="ARBA00022958"/>
    </source>
</evidence>
<keyword evidence="10 13" id="KW-0472">Membrane</keyword>
<dbReference type="RefSeq" id="WP_340285589.1">
    <property type="nucleotide sequence ID" value="NZ_JBBJUP010000001.1"/>
</dbReference>
<keyword evidence="8 13" id="KW-1133">Transmembrane helix</keyword>
<evidence type="ECO:0000256" key="4">
    <source>
        <dbReference type="ARBA" id="ARBA00022538"/>
    </source>
</evidence>
<proteinExistence type="inferred from homology"/>
<keyword evidence="4" id="KW-0633">Potassium transport</keyword>
<comment type="similarity">
    <text evidence="2">Belongs to the TMEM175 family.</text>
</comment>
<evidence type="ECO:0000256" key="2">
    <source>
        <dbReference type="ARBA" id="ARBA00006920"/>
    </source>
</evidence>
<evidence type="ECO:0000313" key="15">
    <source>
        <dbReference type="Proteomes" id="UP001364211"/>
    </source>
</evidence>
<sequence length="221" mass="23646">MARRYGGRGGTPVGLERITFFSDGVFAIAITLLVLPLTDTEFGEGPVGPQLLELLPRMLTFLLSFAVIGRYWTVHHRLFDRLARADGRLMTLNLAYLFGIAFLPFPTSVLGRHGDDAAAVLLYAGTLILVGTMSAAMWAYASRDGRLTRPDVTAADAHATLVNGLAPVVSFVPSLAIAPFAPTTAMLSWLLIVPVSALAERLVHQDRPGPGPGGPAVRPRC</sequence>
<evidence type="ECO:0000256" key="8">
    <source>
        <dbReference type="ARBA" id="ARBA00022989"/>
    </source>
</evidence>
<dbReference type="PANTHER" id="PTHR31462:SF5">
    <property type="entry name" value="ENDOSOMAL_LYSOSOMAL PROTON CHANNEL TMEM175"/>
    <property type="match status" value="1"/>
</dbReference>
<organism evidence="14 15">
    <name type="scientific">Pseudonocardia spirodelae</name>
    <dbReference type="NCBI Taxonomy" id="3133431"/>
    <lineage>
        <taxon>Bacteria</taxon>
        <taxon>Bacillati</taxon>
        <taxon>Actinomycetota</taxon>
        <taxon>Actinomycetes</taxon>
        <taxon>Pseudonocardiales</taxon>
        <taxon>Pseudonocardiaceae</taxon>
        <taxon>Pseudonocardia</taxon>
    </lineage>
</organism>
<dbReference type="EMBL" id="JBBJUP010000001">
    <property type="protein sequence ID" value="MEJ8277533.1"/>
    <property type="molecule type" value="Genomic_DNA"/>
</dbReference>
<evidence type="ECO:0000313" key="14">
    <source>
        <dbReference type="EMBL" id="MEJ8277533.1"/>
    </source>
</evidence>
<comment type="catalytic activity">
    <reaction evidence="12">
        <text>K(+)(in) = K(+)(out)</text>
        <dbReference type="Rhea" id="RHEA:29463"/>
        <dbReference type="ChEBI" id="CHEBI:29103"/>
    </reaction>
</comment>
<keyword evidence="5 13" id="KW-0812">Transmembrane</keyword>